<accession>A0A916SC24</accession>
<dbReference type="EMBL" id="BMHH01000007">
    <property type="protein sequence ID" value="GGA92668.1"/>
    <property type="molecule type" value="Genomic_DNA"/>
</dbReference>
<evidence type="ECO:0000256" key="1">
    <source>
        <dbReference type="SAM" id="Phobius"/>
    </source>
</evidence>
<gene>
    <name evidence="3" type="ORF">GCM10011491_20900</name>
</gene>
<evidence type="ECO:0000259" key="2">
    <source>
        <dbReference type="Pfam" id="PF02517"/>
    </source>
</evidence>
<dbReference type="GO" id="GO:0080120">
    <property type="term" value="P:CAAX-box protein maturation"/>
    <property type="evidence" value="ECO:0007669"/>
    <property type="project" value="UniProtKB-ARBA"/>
</dbReference>
<dbReference type="AlphaFoldDB" id="A0A916SC24"/>
<proteinExistence type="predicted"/>
<dbReference type="PANTHER" id="PTHR43592">
    <property type="entry name" value="CAAX AMINO TERMINAL PROTEASE"/>
    <property type="match status" value="1"/>
</dbReference>
<dbReference type="GO" id="GO:0004175">
    <property type="term" value="F:endopeptidase activity"/>
    <property type="evidence" value="ECO:0007669"/>
    <property type="project" value="UniProtKB-ARBA"/>
</dbReference>
<feature type="transmembrane region" description="Helical" evidence="1">
    <location>
        <begin position="232"/>
        <end position="253"/>
    </location>
</feature>
<keyword evidence="1" id="KW-0472">Membrane</keyword>
<organism evidence="3 4">
    <name type="scientific">Brucella endophytica</name>
    <dbReference type="NCBI Taxonomy" id="1963359"/>
    <lineage>
        <taxon>Bacteria</taxon>
        <taxon>Pseudomonadati</taxon>
        <taxon>Pseudomonadota</taxon>
        <taxon>Alphaproteobacteria</taxon>
        <taxon>Hyphomicrobiales</taxon>
        <taxon>Brucellaceae</taxon>
        <taxon>Brucella/Ochrobactrum group</taxon>
        <taxon>Brucella</taxon>
    </lineage>
</organism>
<keyword evidence="4" id="KW-1185">Reference proteome</keyword>
<dbReference type="InterPro" id="IPR003675">
    <property type="entry name" value="Rce1/LyrA-like_dom"/>
</dbReference>
<feature type="transmembrane region" description="Helical" evidence="1">
    <location>
        <begin position="113"/>
        <end position="139"/>
    </location>
</feature>
<keyword evidence="1" id="KW-1133">Transmembrane helix</keyword>
<feature type="transmembrane region" description="Helical" evidence="1">
    <location>
        <begin position="209"/>
        <end position="225"/>
    </location>
</feature>
<feature type="transmembrane region" description="Helical" evidence="1">
    <location>
        <begin position="28"/>
        <end position="46"/>
    </location>
</feature>
<dbReference type="PANTHER" id="PTHR43592:SF15">
    <property type="entry name" value="CAAX AMINO TERMINAL PROTEASE FAMILY PROTEIN"/>
    <property type="match status" value="1"/>
</dbReference>
<feature type="domain" description="CAAX prenyl protease 2/Lysostaphin resistance protein A-like" evidence="2">
    <location>
        <begin position="146"/>
        <end position="243"/>
    </location>
</feature>
<reference evidence="3" key="2">
    <citation type="submission" date="2020-09" db="EMBL/GenBank/DDBJ databases">
        <authorList>
            <person name="Sun Q."/>
            <person name="Zhou Y."/>
        </authorList>
    </citation>
    <scope>NUCLEOTIDE SEQUENCE</scope>
    <source>
        <strain evidence="3">CGMCC 1.15082</strain>
    </source>
</reference>
<evidence type="ECO:0000313" key="3">
    <source>
        <dbReference type="EMBL" id="GGA92668.1"/>
    </source>
</evidence>
<sequence length="255" mass="27558">MLALVVFLFLCLWHFSLRRGGTTLAFPGATVLSGLLVVAAAVAFAAHTIIPGFHNVKIIDKMVMSEGGIPFSMYFNFDKVASAWILAVCGGFFPAAASVRGTPNEQAGAGRTLAIGAACLAGCIIVMIPVSVALGYIAFDPKLMPFLWIWALNNLVFVAFSEEILFRGMIQGSLTAGFTRLGWPRAAYAALVISAFLFGLPHVYGGWTYVWLATLAGLFYGTAFMKTRRVEASIAVHFLLNFVHALLFTYPALFK</sequence>
<name>A0A916SC24_9HYPH</name>
<evidence type="ECO:0000313" key="4">
    <source>
        <dbReference type="Proteomes" id="UP000646478"/>
    </source>
</evidence>
<feature type="transmembrane region" description="Helical" evidence="1">
    <location>
        <begin position="81"/>
        <end position="101"/>
    </location>
</feature>
<dbReference type="Pfam" id="PF02517">
    <property type="entry name" value="Rce1-like"/>
    <property type="match status" value="1"/>
</dbReference>
<feature type="transmembrane region" description="Helical" evidence="1">
    <location>
        <begin position="145"/>
        <end position="166"/>
    </location>
</feature>
<comment type="caution">
    <text evidence="3">The sequence shown here is derived from an EMBL/GenBank/DDBJ whole genome shotgun (WGS) entry which is preliminary data.</text>
</comment>
<keyword evidence="1" id="KW-0812">Transmembrane</keyword>
<dbReference type="Proteomes" id="UP000646478">
    <property type="component" value="Unassembled WGS sequence"/>
</dbReference>
<protein>
    <recommendedName>
        <fullName evidence="2">CAAX prenyl protease 2/Lysostaphin resistance protein A-like domain-containing protein</fullName>
    </recommendedName>
</protein>
<feature type="transmembrane region" description="Helical" evidence="1">
    <location>
        <begin position="186"/>
        <end position="203"/>
    </location>
</feature>
<reference evidence="3" key="1">
    <citation type="journal article" date="2014" name="Int. J. Syst. Evol. Microbiol.">
        <title>Complete genome sequence of Corynebacterium casei LMG S-19264T (=DSM 44701T), isolated from a smear-ripened cheese.</title>
        <authorList>
            <consortium name="US DOE Joint Genome Institute (JGI-PGF)"/>
            <person name="Walter F."/>
            <person name="Albersmeier A."/>
            <person name="Kalinowski J."/>
            <person name="Ruckert C."/>
        </authorList>
    </citation>
    <scope>NUCLEOTIDE SEQUENCE</scope>
    <source>
        <strain evidence="3">CGMCC 1.15082</strain>
    </source>
</reference>